<feature type="compositionally biased region" description="Basic residues" evidence="1">
    <location>
        <begin position="170"/>
        <end position="180"/>
    </location>
</feature>
<feature type="compositionally biased region" description="Basic residues" evidence="1">
    <location>
        <begin position="1"/>
        <end position="24"/>
    </location>
</feature>
<accession>A0A6J4TCT5</accession>
<organism evidence="2">
    <name type="scientific">uncultured Sphingomonadaceae bacterium</name>
    <dbReference type="NCBI Taxonomy" id="169976"/>
    <lineage>
        <taxon>Bacteria</taxon>
        <taxon>Pseudomonadati</taxon>
        <taxon>Pseudomonadota</taxon>
        <taxon>Alphaproteobacteria</taxon>
        <taxon>Sphingomonadales</taxon>
        <taxon>Sphingomonadaceae</taxon>
        <taxon>environmental samples</taxon>
    </lineage>
</organism>
<sequence length="293" mass="31995">GERKHPRRPRHHPARPALQPRRHLPPLVAERRSGGHRLLQRAERHLPQGRGLLRHQRARIPRRHAAAARARDQRLHQAGGDPHARAHRLQPARRRPGLRHLGAGGGRRAWAGADAGAAADRQSRLYHVPGAFHRDHRQRADRRAGAHGGRRPRSGADVALARGGGDRAQGRRLRRVAPRHARLEPLAPVEDQVAGDGGGHRQFSEEPRQGHAGAAAAGRARGARREVALVPLRLRPPGDGAQGGGPVVRLLPPRLPPVATRRPRADPRVREPIRGRDHARAAAGRRAGGGVRL</sequence>
<feature type="compositionally biased region" description="Basic and acidic residues" evidence="1">
    <location>
        <begin position="198"/>
        <end position="209"/>
    </location>
</feature>
<proteinExistence type="predicted"/>
<feature type="region of interest" description="Disordered" evidence="1">
    <location>
        <begin position="129"/>
        <end position="220"/>
    </location>
</feature>
<feature type="region of interest" description="Disordered" evidence="1">
    <location>
        <begin position="234"/>
        <end position="293"/>
    </location>
</feature>
<evidence type="ECO:0000313" key="2">
    <source>
        <dbReference type="EMBL" id="CAA9519838.1"/>
    </source>
</evidence>
<dbReference type="AlphaFoldDB" id="A0A6J4TCT5"/>
<feature type="region of interest" description="Disordered" evidence="1">
    <location>
        <begin position="60"/>
        <end position="115"/>
    </location>
</feature>
<evidence type="ECO:0000256" key="1">
    <source>
        <dbReference type="SAM" id="MobiDB-lite"/>
    </source>
</evidence>
<name>A0A6J4TCT5_9SPHN</name>
<reference evidence="2" key="1">
    <citation type="submission" date="2020-02" db="EMBL/GenBank/DDBJ databases">
        <authorList>
            <person name="Meier V. D."/>
        </authorList>
    </citation>
    <scope>NUCLEOTIDE SEQUENCE</scope>
    <source>
        <strain evidence="2">AVDCRST_MAG39</strain>
    </source>
</reference>
<feature type="non-terminal residue" evidence="2">
    <location>
        <position position="293"/>
    </location>
</feature>
<dbReference type="EMBL" id="CADCVW010000104">
    <property type="protein sequence ID" value="CAA9519838.1"/>
    <property type="molecule type" value="Genomic_DNA"/>
</dbReference>
<gene>
    <name evidence="2" type="ORF">AVDCRST_MAG39-2566</name>
</gene>
<feature type="compositionally biased region" description="Low complexity" evidence="1">
    <location>
        <begin position="247"/>
        <end position="260"/>
    </location>
</feature>
<feature type="region of interest" description="Disordered" evidence="1">
    <location>
        <begin position="1"/>
        <end position="37"/>
    </location>
</feature>
<protein>
    <submittedName>
        <fullName evidence="2">FF domain protein</fullName>
    </submittedName>
</protein>
<feature type="compositionally biased region" description="Basic and acidic residues" evidence="1">
    <location>
        <begin position="263"/>
        <end position="280"/>
    </location>
</feature>
<feature type="compositionally biased region" description="Basic residues" evidence="1">
    <location>
        <begin position="85"/>
        <end position="98"/>
    </location>
</feature>
<feature type="non-terminal residue" evidence="2">
    <location>
        <position position="1"/>
    </location>
</feature>